<dbReference type="AlphaFoldDB" id="A0A2U1FPE3"/>
<dbReference type="SUPFAM" id="SSF53244">
    <property type="entry name" value="MurD-like peptide ligases, peptide-binding domain"/>
    <property type="match status" value="1"/>
</dbReference>
<dbReference type="Proteomes" id="UP000245462">
    <property type="component" value="Unassembled WGS sequence"/>
</dbReference>
<dbReference type="InterPro" id="IPR029066">
    <property type="entry name" value="PLP-binding_barrel"/>
</dbReference>
<dbReference type="GO" id="GO:0030632">
    <property type="term" value="P:D-alanine biosynthetic process"/>
    <property type="evidence" value="ECO:0007669"/>
    <property type="project" value="UniProtKB-UniRule"/>
</dbReference>
<comment type="function">
    <text evidence="5">Catalyzes the interconversion of L-alanine and D-alanine. May also act on other amino acids.</text>
</comment>
<accession>A0A2U1FPE3</accession>
<dbReference type="InterPro" id="IPR011079">
    <property type="entry name" value="Ala_racemase_C"/>
</dbReference>
<comment type="cofactor">
    <cofactor evidence="2 5 6">
        <name>pyridoxal 5'-phosphate</name>
        <dbReference type="ChEBI" id="CHEBI:597326"/>
    </cofactor>
</comment>
<dbReference type="UniPathway" id="UPA00042">
    <property type="reaction ID" value="UER00497"/>
</dbReference>
<keyword evidence="10" id="KW-1185">Reference proteome</keyword>
<comment type="catalytic activity">
    <reaction evidence="1 5">
        <text>L-alanine = D-alanine</text>
        <dbReference type="Rhea" id="RHEA:20249"/>
        <dbReference type="ChEBI" id="CHEBI:57416"/>
        <dbReference type="ChEBI" id="CHEBI:57972"/>
        <dbReference type="EC" id="5.1.1.1"/>
    </reaction>
</comment>
<dbReference type="PRINTS" id="PR00992">
    <property type="entry name" value="ALARACEMASE"/>
</dbReference>
<dbReference type="InterPro" id="IPR001608">
    <property type="entry name" value="Ala_racemase_N"/>
</dbReference>
<dbReference type="GeneID" id="94549967"/>
<evidence type="ECO:0000256" key="1">
    <source>
        <dbReference type="ARBA" id="ARBA00000316"/>
    </source>
</evidence>
<comment type="caution">
    <text evidence="9">The sequence shown here is derived from an EMBL/GenBank/DDBJ whole genome shotgun (WGS) entry which is preliminary data.</text>
</comment>
<evidence type="ECO:0000313" key="9">
    <source>
        <dbReference type="EMBL" id="PVZ14029.1"/>
    </source>
</evidence>
<evidence type="ECO:0000259" key="8">
    <source>
        <dbReference type="SMART" id="SM01005"/>
    </source>
</evidence>
<gene>
    <name evidence="9" type="ORF">C7382_10271</name>
</gene>
<dbReference type="InterPro" id="IPR000821">
    <property type="entry name" value="Ala_racemase"/>
</dbReference>
<dbReference type="CDD" id="cd00430">
    <property type="entry name" value="PLPDE_III_AR"/>
    <property type="match status" value="1"/>
</dbReference>
<organism evidence="9 10">
    <name type="scientific">Porphyromonas loveana</name>
    <dbReference type="NCBI Taxonomy" id="1884669"/>
    <lineage>
        <taxon>Bacteria</taxon>
        <taxon>Pseudomonadati</taxon>
        <taxon>Bacteroidota</taxon>
        <taxon>Bacteroidia</taxon>
        <taxon>Bacteroidales</taxon>
        <taxon>Porphyromonadaceae</taxon>
        <taxon>Porphyromonas</taxon>
    </lineage>
</organism>
<dbReference type="Gene3D" id="2.40.37.10">
    <property type="entry name" value="Lyase, Ornithine Decarboxylase, Chain A, domain 1"/>
    <property type="match status" value="1"/>
</dbReference>
<keyword evidence="3 5" id="KW-0663">Pyridoxal phosphate</keyword>
<dbReference type="PANTHER" id="PTHR30511">
    <property type="entry name" value="ALANINE RACEMASE"/>
    <property type="match status" value="1"/>
</dbReference>
<dbReference type="Gene3D" id="3.20.20.10">
    <property type="entry name" value="Alanine racemase"/>
    <property type="match status" value="1"/>
</dbReference>
<dbReference type="GO" id="GO:0005829">
    <property type="term" value="C:cytosol"/>
    <property type="evidence" value="ECO:0007669"/>
    <property type="project" value="TreeGrafter"/>
</dbReference>
<dbReference type="NCBIfam" id="NF008897">
    <property type="entry name" value="PRK11930.1"/>
    <property type="match status" value="1"/>
</dbReference>
<dbReference type="Pfam" id="PF00842">
    <property type="entry name" value="Ala_racemase_C"/>
    <property type="match status" value="1"/>
</dbReference>
<evidence type="ECO:0000256" key="5">
    <source>
        <dbReference type="HAMAP-Rule" id="MF_01201"/>
    </source>
</evidence>
<evidence type="ECO:0000256" key="7">
    <source>
        <dbReference type="PIRSR" id="PIRSR600821-52"/>
    </source>
</evidence>
<evidence type="ECO:0000256" key="3">
    <source>
        <dbReference type="ARBA" id="ARBA00022898"/>
    </source>
</evidence>
<dbReference type="InterPro" id="IPR036615">
    <property type="entry name" value="Mur_ligase_C_dom_sf"/>
</dbReference>
<evidence type="ECO:0000313" key="10">
    <source>
        <dbReference type="Proteomes" id="UP000245462"/>
    </source>
</evidence>
<dbReference type="InterPro" id="IPR013221">
    <property type="entry name" value="Mur_ligase_cen"/>
</dbReference>
<proteinExistence type="inferred from homology"/>
<dbReference type="SUPFAM" id="SSF50621">
    <property type="entry name" value="Alanine racemase C-terminal domain-like"/>
    <property type="match status" value="1"/>
</dbReference>
<evidence type="ECO:0000256" key="2">
    <source>
        <dbReference type="ARBA" id="ARBA00001933"/>
    </source>
</evidence>
<dbReference type="InterPro" id="IPR036565">
    <property type="entry name" value="Mur-like_cat_sf"/>
</dbReference>
<protein>
    <recommendedName>
        <fullName evidence="5">Alanine racemase</fullName>
        <ecNumber evidence="5">5.1.1.1</ecNumber>
    </recommendedName>
</protein>
<feature type="modified residue" description="N6-(pyridoxal phosphate)lysine" evidence="5 6">
    <location>
        <position position="493"/>
    </location>
</feature>
<dbReference type="GO" id="GO:0016881">
    <property type="term" value="F:acid-amino acid ligase activity"/>
    <property type="evidence" value="ECO:0007669"/>
    <property type="project" value="InterPro"/>
</dbReference>
<dbReference type="GO" id="GO:0030170">
    <property type="term" value="F:pyridoxal phosphate binding"/>
    <property type="evidence" value="ECO:0007669"/>
    <property type="project" value="UniProtKB-UniRule"/>
</dbReference>
<feature type="binding site" evidence="5 7">
    <location>
        <position position="766"/>
    </location>
    <ligand>
        <name>substrate</name>
    </ligand>
</feature>
<evidence type="ECO:0000256" key="6">
    <source>
        <dbReference type="PIRSR" id="PIRSR600821-50"/>
    </source>
</evidence>
<dbReference type="RefSeq" id="WP_165815103.1">
    <property type="nucleotide sequence ID" value="NZ_QEKY01000002.1"/>
</dbReference>
<dbReference type="Gene3D" id="3.40.1390.10">
    <property type="entry name" value="MurE/MurF, N-terminal domain"/>
    <property type="match status" value="1"/>
</dbReference>
<dbReference type="SUPFAM" id="SSF51419">
    <property type="entry name" value="PLP-binding barrel"/>
    <property type="match status" value="1"/>
</dbReference>
<keyword evidence="4 5" id="KW-0413">Isomerase</keyword>
<feature type="active site" description="Proton acceptor; specific for L-alanine" evidence="5">
    <location>
        <position position="717"/>
    </location>
</feature>
<dbReference type="Gene3D" id="3.40.1190.10">
    <property type="entry name" value="Mur-like, catalytic domain"/>
    <property type="match status" value="1"/>
</dbReference>
<keyword evidence="9" id="KW-0436">Ligase</keyword>
<dbReference type="FunFam" id="3.20.20.10:FF:000002">
    <property type="entry name" value="Alanine racemase"/>
    <property type="match status" value="1"/>
</dbReference>
<dbReference type="PANTHER" id="PTHR30511:SF0">
    <property type="entry name" value="ALANINE RACEMASE, CATABOLIC-RELATED"/>
    <property type="match status" value="1"/>
</dbReference>
<dbReference type="EMBL" id="QEKY01000002">
    <property type="protein sequence ID" value="PVZ14029.1"/>
    <property type="molecule type" value="Genomic_DNA"/>
</dbReference>
<dbReference type="SUPFAM" id="SSF63418">
    <property type="entry name" value="MurE/MurF N-terminal domain"/>
    <property type="match status" value="1"/>
</dbReference>
<name>A0A2U1FPE3_9PORP</name>
<reference evidence="9 10" key="1">
    <citation type="submission" date="2018-04" db="EMBL/GenBank/DDBJ databases">
        <title>Genomic Encyclopedia of Type Strains, Phase IV (KMG-IV): sequencing the most valuable type-strain genomes for metagenomic binning, comparative biology and taxonomic classification.</title>
        <authorList>
            <person name="Goeker M."/>
        </authorList>
    </citation>
    <scope>NUCLEOTIDE SEQUENCE [LARGE SCALE GENOMIC DNA]</scope>
    <source>
        <strain evidence="9 10">DSM 28520</strain>
    </source>
</reference>
<dbReference type="SUPFAM" id="SSF53623">
    <property type="entry name" value="MurD-like peptide ligases, catalytic domain"/>
    <property type="match status" value="1"/>
</dbReference>
<comment type="similarity">
    <text evidence="5">Belongs to the alanine racemase family.</text>
</comment>
<dbReference type="GO" id="GO:0005524">
    <property type="term" value="F:ATP binding"/>
    <property type="evidence" value="ECO:0007669"/>
    <property type="project" value="InterPro"/>
</dbReference>
<comment type="pathway">
    <text evidence="5">Amino-acid biosynthesis; D-alanine biosynthesis; D-alanine from L-alanine: step 1/1.</text>
</comment>
<dbReference type="SMART" id="SM01005">
    <property type="entry name" value="Ala_racemase_C"/>
    <property type="match status" value="1"/>
</dbReference>
<dbReference type="EC" id="5.1.1.1" evidence="5"/>
<dbReference type="GO" id="GO:0008784">
    <property type="term" value="F:alanine racemase activity"/>
    <property type="evidence" value="ECO:0007669"/>
    <property type="project" value="UniProtKB-UniRule"/>
</dbReference>
<sequence length="822" mass="91884">MLLSYLSRQLSPIEARIVHDTDLAHLLTDSRTLSEPSSTLFFALRTASGDGHLYIRDLYDRGVRCFVISRTEEDWSQTMPDANYICVADPLNALQQAAGLKRMQYDIPVIGITGSNGKTIVKEFLYQLLRKDYRIVRSPRSYNSQIGVPLSIWQMSGEHTLGIFEAGISQTNEMERLEAVIRPTLGIITNIGAAHQENFADTRTKLQEKLRLFSRCQAIVYNADHKEIATAISSSPEAAVAIGWSKTNPGAQVYICKIETEETHTTIKFRSDGADYSITVPFTDEASIEDVLHCITLISILRPEVLYAQDRFASLEPVEMRMEVKAGDRGNTIINDVYSSDVYSLALALDFQQRRTAGTQMKKVVVLSDILQSGMSAEELYAHVAAQLRIYRPDFFIGIGEDIVAQRHRFADLHAAFFRDVTELLTSAVLYECSDSCILLKGARKYRFEQITERLVQQVHETALRINLSAIVHNLNYYRSLVPSGTKTICMVKAQGYGVGSYELVKTLQEHRVDYIAVAVADEGKELRERGITMPIVVMNPERNAFQMLIDYRLEPEIYSFTLLRSFSEIVVRNGLSDYPVHIKIDTGMHRLGFMPADIAKLTEALAEYEGLHVRSVFTHLAAADDPAFDDFTRSQLLSFDEVFNALESSLGYRPLRHTLNTAGVERFAHFPTDMIRLGIGLYGVTASGVSGLRPVATLTTTILQIKDVPAGETVGYGRRGRLSRDSRIAVMPIGYADGLDRRLSCGVGEVVIRGRRCPIVGNVCMDICMADITDIAAEEGDTVLLFGEELPIAEVAEKMQTIAYEVLTGISPRVRRVYFQE</sequence>
<dbReference type="Pfam" id="PF08245">
    <property type="entry name" value="Mur_ligase_M"/>
    <property type="match status" value="1"/>
</dbReference>
<feature type="domain" description="Alanine racemase C-terminal" evidence="8">
    <location>
        <begin position="696"/>
        <end position="820"/>
    </location>
</feature>
<dbReference type="InterPro" id="IPR035911">
    <property type="entry name" value="MurE/MurF_N"/>
</dbReference>
<dbReference type="HAMAP" id="MF_01201">
    <property type="entry name" value="Ala_racemase"/>
    <property type="match status" value="1"/>
</dbReference>
<feature type="active site" description="Proton acceptor; specific for D-alanine" evidence="5">
    <location>
        <position position="493"/>
    </location>
</feature>
<dbReference type="InterPro" id="IPR009006">
    <property type="entry name" value="Ala_racemase/Decarboxylase_C"/>
</dbReference>
<dbReference type="NCBIfam" id="TIGR00492">
    <property type="entry name" value="alr"/>
    <property type="match status" value="1"/>
</dbReference>
<dbReference type="Gene3D" id="3.90.190.20">
    <property type="entry name" value="Mur ligase, C-terminal domain"/>
    <property type="match status" value="1"/>
</dbReference>
<evidence type="ECO:0000256" key="4">
    <source>
        <dbReference type="ARBA" id="ARBA00023235"/>
    </source>
</evidence>
<feature type="binding site" evidence="5 7">
    <location>
        <position position="591"/>
    </location>
    <ligand>
        <name>substrate</name>
    </ligand>
</feature>
<dbReference type="Pfam" id="PF01168">
    <property type="entry name" value="Ala_racemase_N"/>
    <property type="match status" value="1"/>
</dbReference>